<accession>A0A507QPP3</accession>
<protein>
    <submittedName>
        <fullName evidence="1">Uncharacterized protein</fullName>
    </submittedName>
</protein>
<evidence type="ECO:0000313" key="1">
    <source>
        <dbReference type="EMBL" id="TQB69052.1"/>
    </source>
</evidence>
<dbReference type="EMBL" id="VIFY01000174">
    <property type="protein sequence ID" value="TQB69052.1"/>
    <property type="molecule type" value="Genomic_DNA"/>
</dbReference>
<dbReference type="STRING" id="5098.A0A507QPP3"/>
<name>A0A507QPP3_MONPU</name>
<reference evidence="1 2" key="1">
    <citation type="submission" date="2019-06" db="EMBL/GenBank/DDBJ databases">
        <title>Wine fermentation using esterase from Monascus purpureus.</title>
        <authorList>
            <person name="Geng C."/>
            <person name="Zhang Y."/>
        </authorList>
    </citation>
    <scope>NUCLEOTIDE SEQUENCE [LARGE SCALE GENOMIC DNA]</scope>
    <source>
        <strain evidence="1">HQ1</strain>
    </source>
</reference>
<gene>
    <name evidence="1" type="ORF">MPDQ_002380</name>
</gene>
<evidence type="ECO:0000313" key="2">
    <source>
        <dbReference type="Proteomes" id="UP000319663"/>
    </source>
</evidence>
<proteinExistence type="predicted"/>
<keyword evidence="2" id="KW-1185">Reference proteome</keyword>
<dbReference type="Proteomes" id="UP000319663">
    <property type="component" value="Unassembled WGS sequence"/>
</dbReference>
<organism evidence="1 2">
    <name type="scientific">Monascus purpureus</name>
    <name type="common">Red mold</name>
    <name type="synonym">Monascus anka</name>
    <dbReference type="NCBI Taxonomy" id="5098"/>
    <lineage>
        <taxon>Eukaryota</taxon>
        <taxon>Fungi</taxon>
        <taxon>Dikarya</taxon>
        <taxon>Ascomycota</taxon>
        <taxon>Pezizomycotina</taxon>
        <taxon>Eurotiomycetes</taxon>
        <taxon>Eurotiomycetidae</taxon>
        <taxon>Eurotiales</taxon>
        <taxon>Aspergillaceae</taxon>
        <taxon>Monascus</taxon>
    </lineage>
</organism>
<comment type="caution">
    <text evidence="1">The sequence shown here is derived from an EMBL/GenBank/DDBJ whole genome shotgun (WGS) entry which is preliminary data.</text>
</comment>
<sequence>MDLYDGHDPANWLLQKIHPQGVYVQHSKRRVGNNEGFELLDMFKQLEVCLWETRNENTAIREENAAIREKITDIQKKVSVLKAAHRALRHGVLEERRITNRKQLSSARQRRIVRGRNMIAHGGDILGDLEAIRYVEENGLPYVTEYKDDFQKAYGLRFSKALAKLPSFPEQVIRTFNILASVRELSMWRECKTRKVKRKRDAIQTLASEIIKAALDADISQLAACFEEGGNLAKKYSKMERLFNQDIP</sequence>
<dbReference type="AlphaFoldDB" id="A0A507QPP3"/>